<proteinExistence type="inferred from homology"/>
<reference evidence="7 8" key="1">
    <citation type="submission" date="2023-10" db="EMBL/GenBank/DDBJ databases">
        <title>Nicoliella lavandulae sp. nov. isolated from Lavandula angustifolia flowers.</title>
        <authorList>
            <person name="Alcantara C."/>
            <person name="Zuniga M."/>
            <person name="Landete J.M."/>
            <person name="Monedero V."/>
        </authorList>
    </citation>
    <scope>NUCLEOTIDE SEQUENCE [LARGE SCALE GENOMIC DNA]</scope>
    <source>
        <strain evidence="7 8">Es01</strain>
    </source>
</reference>
<evidence type="ECO:0000313" key="8">
    <source>
        <dbReference type="Proteomes" id="UP001370590"/>
    </source>
</evidence>
<evidence type="ECO:0000256" key="1">
    <source>
        <dbReference type="ARBA" id="ARBA00009369"/>
    </source>
</evidence>
<dbReference type="InterPro" id="IPR007221">
    <property type="entry name" value="MreC"/>
</dbReference>
<dbReference type="Gene3D" id="2.40.10.350">
    <property type="entry name" value="Rod shape-determining protein MreC, domain 2"/>
    <property type="match status" value="1"/>
</dbReference>
<dbReference type="Proteomes" id="UP001370590">
    <property type="component" value="Unassembled WGS sequence"/>
</dbReference>
<dbReference type="Pfam" id="PF04085">
    <property type="entry name" value="MreC"/>
    <property type="match status" value="1"/>
</dbReference>
<dbReference type="RefSeq" id="WP_339960204.1">
    <property type="nucleotide sequence ID" value="NZ_JAWMWH010000001.1"/>
</dbReference>
<accession>A0ABU8SKI6</accession>
<dbReference type="EMBL" id="JAWMWH010000001">
    <property type="protein sequence ID" value="MEJ6400394.1"/>
    <property type="molecule type" value="Genomic_DNA"/>
</dbReference>
<dbReference type="PIRSF" id="PIRSF038471">
    <property type="entry name" value="MreC"/>
    <property type="match status" value="1"/>
</dbReference>
<dbReference type="InterPro" id="IPR042175">
    <property type="entry name" value="Cell/Rod_MreC_2"/>
</dbReference>
<organism evidence="7 8">
    <name type="scientific">Nicoliella lavandulae</name>
    <dbReference type="NCBI Taxonomy" id="3082954"/>
    <lineage>
        <taxon>Bacteria</taxon>
        <taxon>Bacillati</taxon>
        <taxon>Bacillota</taxon>
        <taxon>Bacilli</taxon>
        <taxon>Lactobacillales</taxon>
        <taxon>Lactobacillaceae</taxon>
        <taxon>Nicoliella</taxon>
    </lineage>
</organism>
<keyword evidence="8" id="KW-1185">Reference proteome</keyword>
<evidence type="ECO:0000256" key="4">
    <source>
        <dbReference type="ARBA" id="ARBA00032089"/>
    </source>
</evidence>
<dbReference type="PANTHER" id="PTHR34138:SF1">
    <property type="entry name" value="CELL SHAPE-DETERMINING PROTEIN MREC"/>
    <property type="match status" value="1"/>
</dbReference>
<evidence type="ECO:0000256" key="5">
    <source>
        <dbReference type="PIRNR" id="PIRNR038471"/>
    </source>
</evidence>
<dbReference type="PANTHER" id="PTHR34138">
    <property type="entry name" value="CELL SHAPE-DETERMINING PROTEIN MREC"/>
    <property type="match status" value="1"/>
</dbReference>
<sequence>MHKFFSNRKLVIVMVCIVISLGLMSFSVAVRDRKSTPPLIQQFGNDVAGFTNTVVSTPVNAISNGFSSIAGLLNTYQENQILSKRVDQITSTQVRDEALQRENAKLRSQLKLNDTLTNYKAINAAVITRTPSSWQNQVIINRGANAGVKKNMPVLVDTGLAGRVSEVNKTNSKVELITNNNDATNRFAIEVNATNGKVVNGIITGYNKNTGLVEMGNVTTKAKIKVGQKAYTSGLGGITPKGLYIGKVAKVATDDYGLSYKIYITPAADLNDIEAVTVASREQ</sequence>
<name>A0ABU8SKI6_9LACO</name>
<comment type="caution">
    <text evidence="7">The sequence shown here is derived from an EMBL/GenBank/DDBJ whole genome shotgun (WGS) entry which is preliminary data.</text>
</comment>
<protein>
    <recommendedName>
        <fullName evidence="2 5">Cell shape-determining protein MreC</fullName>
    </recommendedName>
    <alternativeName>
        <fullName evidence="4 5">Cell shape protein MreC</fullName>
    </alternativeName>
</protein>
<dbReference type="InterPro" id="IPR042177">
    <property type="entry name" value="Cell/Rod_1"/>
</dbReference>
<gene>
    <name evidence="7" type="primary">mreC</name>
    <name evidence="7" type="ORF">R4146_04315</name>
</gene>
<evidence type="ECO:0000259" key="6">
    <source>
        <dbReference type="Pfam" id="PF04085"/>
    </source>
</evidence>
<evidence type="ECO:0000256" key="3">
    <source>
        <dbReference type="ARBA" id="ARBA00022960"/>
    </source>
</evidence>
<evidence type="ECO:0000313" key="7">
    <source>
        <dbReference type="EMBL" id="MEJ6400394.1"/>
    </source>
</evidence>
<evidence type="ECO:0000256" key="2">
    <source>
        <dbReference type="ARBA" id="ARBA00013855"/>
    </source>
</evidence>
<comment type="similarity">
    <text evidence="1 5">Belongs to the MreC family.</text>
</comment>
<dbReference type="Gene3D" id="2.40.10.340">
    <property type="entry name" value="Rod shape-determining protein MreC, domain 1"/>
    <property type="match status" value="1"/>
</dbReference>
<comment type="function">
    <text evidence="5">Involved in formation and maintenance of cell shape.</text>
</comment>
<dbReference type="NCBIfam" id="TIGR00219">
    <property type="entry name" value="mreC"/>
    <property type="match status" value="1"/>
</dbReference>
<keyword evidence="3 5" id="KW-0133">Cell shape</keyword>
<feature type="domain" description="Rod shape-determining protein MreC beta-barrel core" evidence="6">
    <location>
        <begin position="126"/>
        <end position="279"/>
    </location>
</feature>
<dbReference type="InterPro" id="IPR055342">
    <property type="entry name" value="MreC_beta-barrel_core"/>
</dbReference>